<name>A0A2M6WZU0_9BACT</name>
<evidence type="ECO:0000313" key="2">
    <source>
        <dbReference type="EMBL" id="PIT98280.1"/>
    </source>
</evidence>
<protein>
    <recommendedName>
        <fullName evidence="4">DUF4214 domain-containing protein</fullName>
    </recommendedName>
</protein>
<accession>A0A2M6WZU0</accession>
<dbReference type="AlphaFoldDB" id="A0A2M6WZU0"/>
<organism evidence="2 3">
    <name type="scientific">Candidatus Andersenbacteria bacterium CG10_big_fil_rev_8_21_14_0_10_54_11</name>
    <dbReference type="NCBI Taxonomy" id="1974485"/>
    <lineage>
        <taxon>Bacteria</taxon>
        <taxon>Candidatus Anderseniibacteriota</taxon>
    </lineage>
</organism>
<gene>
    <name evidence="2" type="ORF">COT71_01640</name>
</gene>
<proteinExistence type="predicted"/>
<dbReference type="Proteomes" id="UP000230731">
    <property type="component" value="Unassembled WGS sequence"/>
</dbReference>
<dbReference type="EMBL" id="PEZP01000019">
    <property type="protein sequence ID" value="PIT98280.1"/>
    <property type="molecule type" value="Genomic_DNA"/>
</dbReference>
<evidence type="ECO:0000313" key="3">
    <source>
        <dbReference type="Proteomes" id="UP000230731"/>
    </source>
</evidence>
<sequence>MRWSHLIIFLCSLALVVPGSASAALLDRVNDAFRQIHGREPKFTEWQYWAGRVERGEKTTFDSLVGAIAYQNAHTGGSPTATAAANTITADGAPAAGFVIDRAYYPSLHNPNFLPEGTLVTSPSTPNIYYLRGGKKSWVLPSILARWFNENHYYKGDIVMNISDADLARYPTATSVNKLYIGKVLQHPSGTQFYIDDKLRKRLLPGGVRVALRIPAGNLYTTSAGHLSEFPTGPPLTADKYPGGFVMYDGPYHGGRIWKTEEITGGTIVKRLYLKDRFYEADGYPDESQRAPATAEMLARHPRGANIDRYPDGWLIGSTPNIFVMQAGDKRLIVSLSVFAAMGYTDSIHVHREYPELYAKYAQGQPIRAFKTVTANGASMAKGAPAAAPSTSSNLLRVRPAIRTLIGQLNDHFRFVFDRDPSIAENQAWVDYLYLGEVSTREDLLAAMRRAKTTGRAALDITPRTAVLPEEQLERHWFSYLFYFVHQQEPTEADREYWYARIKPGDRDTIEKLGGTLQWVKENFNATRR</sequence>
<reference evidence="3" key="1">
    <citation type="submission" date="2017-09" db="EMBL/GenBank/DDBJ databases">
        <title>Depth-based differentiation of microbial function through sediment-hosted aquifers and enrichment of novel symbionts in the deep terrestrial subsurface.</title>
        <authorList>
            <person name="Probst A.J."/>
            <person name="Ladd B."/>
            <person name="Jarett J.K."/>
            <person name="Geller-Mcgrath D.E."/>
            <person name="Sieber C.M.K."/>
            <person name="Emerson J.B."/>
            <person name="Anantharaman K."/>
            <person name="Thomas B.C."/>
            <person name="Malmstrom R."/>
            <person name="Stieglmeier M."/>
            <person name="Klingl A."/>
            <person name="Woyke T."/>
            <person name="Ryan C.M."/>
            <person name="Banfield J.F."/>
        </authorList>
    </citation>
    <scope>NUCLEOTIDE SEQUENCE [LARGE SCALE GENOMIC DNA]</scope>
</reference>
<keyword evidence="1" id="KW-0732">Signal</keyword>
<comment type="caution">
    <text evidence="2">The sequence shown here is derived from an EMBL/GenBank/DDBJ whole genome shotgun (WGS) entry which is preliminary data.</text>
</comment>
<evidence type="ECO:0008006" key="4">
    <source>
        <dbReference type="Google" id="ProtNLM"/>
    </source>
</evidence>
<feature type="chain" id="PRO_5014902155" description="DUF4214 domain-containing protein" evidence="1">
    <location>
        <begin position="24"/>
        <end position="529"/>
    </location>
</feature>
<evidence type="ECO:0000256" key="1">
    <source>
        <dbReference type="SAM" id="SignalP"/>
    </source>
</evidence>
<feature type="signal peptide" evidence="1">
    <location>
        <begin position="1"/>
        <end position="23"/>
    </location>
</feature>